<protein>
    <submittedName>
        <fullName evidence="3">HCLS1-associated protein X-1-like isoform X1</fullName>
    </submittedName>
</protein>
<dbReference type="InterPro" id="IPR017248">
    <property type="entry name" value="HAX-1"/>
</dbReference>
<reference evidence="3" key="1">
    <citation type="submission" date="2025-08" db="UniProtKB">
        <authorList>
            <consortium name="RefSeq"/>
        </authorList>
    </citation>
    <scope>IDENTIFICATION</scope>
</reference>
<proteinExistence type="predicted"/>
<feature type="region of interest" description="Disordered" evidence="1">
    <location>
        <begin position="216"/>
        <end position="252"/>
    </location>
</feature>
<dbReference type="PANTHER" id="PTHR14938:SF2">
    <property type="entry name" value="HCLS1-ASSOCIATED PROTEIN X-1"/>
    <property type="match status" value="1"/>
</dbReference>
<dbReference type="PANTHER" id="PTHR14938">
    <property type="entry name" value="HCLS1-ASSOCIATED PROTEIN X-1"/>
    <property type="match status" value="1"/>
</dbReference>
<evidence type="ECO:0000256" key="1">
    <source>
        <dbReference type="SAM" id="MobiDB-lite"/>
    </source>
</evidence>
<evidence type="ECO:0000313" key="3">
    <source>
        <dbReference type="RefSeq" id="XP_014671535.1"/>
    </source>
</evidence>
<dbReference type="GeneID" id="106812220"/>
<dbReference type="Proteomes" id="UP000695022">
    <property type="component" value="Unplaced"/>
</dbReference>
<keyword evidence="2" id="KW-1185">Reference proteome</keyword>
<gene>
    <name evidence="3" type="primary">LOC106812220</name>
</gene>
<name>A0ABM1EH64_PRICU</name>
<evidence type="ECO:0000313" key="2">
    <source>
        <dbReference type="Proteomes" id="UP000695022"/>
    </source>
</evidence>
<organism evidence="2 3">
    <name type="scientific">Priapulus caudatus</name>
    <name type="common">Priapulid worm</name>
    <dbReference type="NCBI Taxonomy" id="37621"/>
    <lineage>
        <taxon>Eukaryota</taxon>
        <taxon>Metazoa</taxon>
        <taxon>Ecdysozoa</taxon>
        <taxon>Scalidophora</taxon>
        <taxon>Priapulida</taxon>
        <taxon>Priapulimorpha</taxon>
        <taxon>Priapulimorphida</taxon>
        <taxon>Priapulidae</taxon>
        <taxon>Priapulus</taxon>
    </lineage>
</organism>
<accession>A0ABM1EH64</accession>
<dbReference type="RefSeq" id="XP_014671535.1">
    <property type="nucleotide sequence ID" value="XM_014816049.1"/>
</dbReference>
<feature type="compositionally biased region" description="Basic and acidic residues" evidence="1">
    <location>
        <begin position="242"/>
        <end position="252"/>
    </location>
</feature>
<feature type="compositionally biased region" description="Polar residues" evidence="1">
    <location>
        <begin position="226"/>
        <end position="241"/>
    </location>
</feature>
<sequence>MNANDIFKGLFGFPRERDRHYRTSDDDIFGDEDEFDLTGDIMDGLGDFNQPFGFHENEQEFGPHSHMHFFTEAQEMFRHFEDIFRNLGLAEFPPIRHEVPSFHPPVWAIPGSDGSEGQAPRDSMLKVPDGPSHETVRVMPFAFSDKWGSLPGPTKPQLKIDTDIDDKVSEGNLDSILKSSGTVKSPSCSQPRQNQYFRSVKIIRKRGPDGRIEETRTVRDGEGNEETVTTQTLGDGSCSVTTHEDKKGDSDTRDRLSEFGEAWMHPQVAPEIPQRIPIWRPEYLPKMEPLMPSAPLKDQEADTLYSKFFGPKPPLQENHWSSSENSNQSFLKRLLRW</sequence>